<reference evidence="3" key="1">
    <citation type="journal article" date="2019" name="Int. J. Syst. Evol. Microbiol.">
        <title>The Global Catalogue of Microorganisms (GCM) 10K type strain sequencing project: providing services to taxonomists for standard genome sequencing and annotation.</title>
        <authorList>
            <consortium name="The Broad Institute Genomics Platform"/>
            <consortium name="The Broad Institute Genome Sequencing Center for Infectious Disease"/>
            <person name="Wu L."/>
            <person name="Ma J."/>
        </authorList>
    </citation>
    <scope>NUCLEOTIDE SEQUENCE [LARGE SCALE GENOMIC DNA]</scope>
    <source>
        <strain evidence="3">JCM 9458</strain>
    </source>
</reference>
<keyword evidence="1" id="KW-0472">Membrane</keyword>
<evidence type="ECO:0000313" key="2">
    <source>
        <dbReference type="EMBL" id="GAA3385445.1"/>
    </source>
</evidence>
<feature type="transmembrane region" description="Helical" evidence="1">
    <location>
        <begin position="16"/>
        <end position="37"/>
    </location>
</feature>
<keyword evidence="1" id="KW-1133">Transmembrane helix</keyword>
<organism evidence="2 3">
    <name type="scientific">Cryptosporangium minutisporangium</name>
    <dbReference type="NCBI Taxonomy" id="113569"/>
    <lineage>
        <taxon>Bacteria</taxon>
        <taxon>Bacillati</taxon>
        <taxon>Actinomycetota</taxon>
        <taxon>Actinomycetes</taxon>
        <taxon>Cryptosporangiales</taxon>
        <taxon>Cryptosporangiaceae</taxon>
        <taxon>Cryptosporangium</taxon>
    </lineage>
</organism>
<comment type="caution">
    <text evidence="2">The sequence shown here is derived from an EMBL/GenBank/DDBJ whole genome shotgun (WGS) entry which is preliminary data.</text>
</comment>
<dbReference type="Proteomes" id="UP001501676">
    <property type="component" value="Unassembled WGS sequence"/>
</dbReference>
<keyword evidence="1" id="KW-0812">Transmembrane</keyword>
<evidence type="ECO:0000313" key="3">
    <source>
        <dbReference type="Proteomes" id="UP001501676"/>
    </source>
</evidence>
<name>A0ABP6SUV9_9ACTN</name>
<dbReference type="RefSeq" id="WP_345727628.1">
    <property type="nucleotide sequence ID" value="NZ_BAAAYN010000011.1"/>
</dbReference>
<sequence>MSPARHAIDQERRHRAWVLAAVAAVVVVVAGVVGAVATLGGAGDPDVAAAANRFRPLAGWWQVENEDRKGAGCLDAGCPLSFRRWQADDAPDPADLRRSLEVAGWSDPTITGTCRSVEGRSGVFPLCTAQASSDGMELTLTVTEVDSYEIELTVKSE</sequence>
<protein>
    <recommendedName>
        <fullName evidence="4">Secreted protein</fullName>
    </recommendedName>
</protein>
<dbReference type="EMBL" id="BAAAYN010000011">
    <property type="protein sequence ID" value="GAA3385445.1"/>
    <property type="molecule type" value="Genomic_DNA"/>
</dbReference>
<proteinExistence type="predicted"/>
<keyword evidence="3" id="KW-1185">Reference proteome</keyword>
<gene>
    <name evidence="2" type="ORF">GCM10020369_19010</name>
</gene>
<evidence type="ECO:0008006" key="4">
    <source>
        <dbReference type="Google" id="ProtNLM"/>
    </source>
</evidence>
<evidence type="ECO:0000256" key="1">
    <source>
        <dbReference type="SAM" id="Phobius"/>
    </source>
</evidence>
<accession>A0ABP6SUV9</accession>